<proteinExistence type="predicted"/>
<reference evidence="2 3" key="1">
    <citation type="submission" date="2014-03" db="EMBL/GenBank/DDBJ databases">
        <title>Bradyrhizobium valentinum sp. nov., isolated from effective nodules of Lupinus mariae-josephae, a lupine endemic of basic-lime soils in Eastern Spain.</title>
        <authorList>
            <person name="Duran D."/>
            <person name="Rey L."/>
            <person name="Navarro A."/>
            <person name="Busquets A."/>
            <person name="Imperial J."/>
            <person name="Ruiz-Argueso T."/>
        </authorList>
    </citation>
    <scope>NUCLEOTIDE SEQUENCE [LARGE SCALE GENOMIC DNA]</scope>
    <source>
        <strain evidence="2 3">PAC68</strain>
    </source>
</reference>
<evidence type="ECO:0000313" key="2">
    <source>
        <dbReference type="EMBL" id="KRR02776.1"/>
    </source>
</evidence>
<dbReference type="STRING" id="280332.CQ12_06780"/>
<feature type="signal peptide" evidence="1">
    <location>
        <begin position="1"/>
        <end position="41"/>
    </location>
</feature>
<name>A0A0R3L492_9BRAD</name>
<evidence type="ECO:0000313" key="3">
    <source>
        <dbReference type="Proteomes" id="UP000050863"/>
    </source>
</evidence>
<comment type="caution">
    <text evidence="2">The sequence shown here is derived from an EMBL/GenBank/DDBJ whole genome shotgun (WGS) entry which is preliminary data.</text>
</comment>
<feature type="chain" id="PRO_5006442714" description="Lysozyme inhibitor LprI N-terminal domain-containing protein" evidence="1">
    <location>
        <begin position="42"/>
        <end position="118"/>
    </location>
</feature>
<keyword evidence="3" id="KW-1185">Reference proteome</keyword>
<evidence type="ECO:0008006" key="4">
    <source>
        <dbReference type="Google" id="ProtNLM"/>
    </source>
</evidence>
<evidence type="ECO:0000256" key="1">
    <source>
        <dbReference type="SAM" id="SignalP"/>
    </source>
</evidence>
<dbReference type="OrthoDB" id="5987796at2"/>
<protein>
    <recommendedName>
        <fullName evidence="4">Lysozyme inhibitor LprI N-terminal domain-containing protein</fullName>
    </recommendedName>
</protein>
<dbReference type="RefSeq" id="WP_057837903.1">
    <property type="nucleotide sequence ID" value="NZ_LLXZ01000152.1"/>
</dbReference>
<gene>
    <name evidence="2" type="ORF">CQ12_06780</name>
</gene>
<dbReference type="AlphaFoldDB" id="A0A0R3L492"/>
<organism evidence="2 3">
    <name type="scientific">Bradyrhizobium jicamae</name>
    <dbReference type="NCBI Taxonomy" id="280332"/>
    <lineage>
        <taxon>Bacteria</taxon>
        <taxon>Pseudomonadati</taxon>
        <taxon>Pseudomonadota</taxon>
        <taxon>Alphaproteobacteria</taxon>
        <taxon>Hyphomicrobiales</taxon>
        <taxon>Nitrobacteraceae</taxon>
        <taxon>Bradyrhizobium</taxon>
    </lineage>
</organism>
<keyword evidence="1" id="KW-0732">Signal</keyword>
<sequence>MRHTTTKAAIESRLSMRSALPLLHMAGAALLVIAVAGPARAQNTGIAACDDFLTKYDTCVTSKLPEAQRATYKAQLDQTRKTWLDMAKNPSTKPAMEQSCKQTMDAMKTSLQSFGCSF</sequence>
<accession>A0A0R3L492</accession>
<dbReference type="EMBL" id="LLXZ01000152">
    <property type="protein sequence ID" value="KRR02776.1"/>
    <property type="molecule type" value="Genomic_DNA"/>
</dbReference>
<dbReference type="Proteomes" id="UP000050863">
    <property type="component" value="Unassembled WGS sequence"/>
</dbReference>